<dbReference type="RefSeq" id="WP_174624307.1">
    <property type="nucleotide sequence ID" value="NZ_CADCXN010000001.1"/>
</dbReference>
<dbReference type="EMBL" id="CADCXN010000001">
    <property type="protein sequence ID" value="CAA9889285.1"/>
    <property type="molecule type" value="Genomic_DNA"/>
</dbReference>
<evidence type="ECO:0000313" key="1">
    <source>
        <dbReference type="EMBL" id="CAA9889285.1"/>
    </source>
</evidence>
<dbReference type="InterPro" id="IPR025500">
    <property type="entry name" value="DUF4390"/>
</dbReference>
<gene>
    <name evidence="1" type="ORF">METHB2_10125</name>
</gene>
<organism evidence="1 2">
    <name type="scientific">Candidatus Methylobacter favarea</name>
    <dbReference type="NCBI Taxonomy" id="2707345"/>
    <lineage>
        <taxon>Bacteria</taxon>
        <taxon>Pseudomonadati</taxon>
        <taxon>Pseudomonadota</taxon>
        <taxon>Gammaproteobacteria</taxon>
        <taxon>Methylococcales</taxon>
        <taxon>Methylococcaceae</taxon>
        <taxon>Methylobacter</taxon>
    </lineage>
</organism>
<evidence type="ECO:0008006" key="3">
    <source>
        <dbReference type="Google" id="ProtNLM"/>
    </source>
</evidence>
<comment type="caution">
    <text evidence="1">The sequence shown here is derived from an EMBL/GenBank/DDBJ whole genome shotgun (WGS) entry which is preliminary data.</text>
</comment>
<dbReference type="Pfam" id="PF14334">
    <property type="entry name" value="DUF4390"/>
    <property type="match status" value="1"/>
</dbReference>
<keyword evidence="2" id="KW-1185">Reference proteome</keyword>
<accession>A0A8S0X6I4</accession>
<proteinExistence type="predicted"/>
<name>A0A8S0X6I4_9GAMM</name>
<dbReference type="AlphaFoldDB" id="A0A8S0X6I4"/>
<evidence type="ECO:0000313" key="2">
    <source>
        <dbReference type="Proteomes" id="UP000494216"/>
    </source>
</evidence>
<reference evidence="1 2" key="1">
    <citation type="submission" date="2020-02" db="EMBL/GenBank/DDBJ databases">
        <authorList>
            <person name="Hogendoorn C."/>
        </authorList>
    </citation>
    <scope>NUCLEOTIDE SEQUENCE [LARGE SCALE GENOMIC DNA]</scope>
    <source>
        <strain evidence="1">METHB21</strain>
    </source>
</reference>
<dbReference type="Proteomes" id="UP000494216">
    <property type="component" value="Unassembled WGS sequence"/>
</dbReference>
<protein>
    <recommendedName>
        <fullName evidence="3">DUF4390 domain-containing protein</fullName>
    </recommendedName>
</protein>
<sequence>MRASVKPELHLLWAVFYCLFAWLLPALCDADPFAVEIENAEIILQDDSYVLSADINYQLSPRAMDALKNGVPLFWTVQVKVQQQRNYLWDRIIVNKKIRYRIQYHALLNMYRVRNENGGEVFNYSTLPAALDFMSTVRDFYLMDKTEIASGKDYLAKMKVKLDREALPLPLRPIAYANPQWYLSSAWYVWPLKK</sequence>